<feature type="transmembrane region" description="Helical" evidence="11">
    <location>
        <begin position="12"/>
        <end position="33"/>
    </location>
</feature>
<dbReference type="InterPro" id="IPR005467">
    <property type="entry name" value="His_kinase_dom"/>
</dbReference>
<evidence type="ECO:0000256" key="11">
    <source>
        <dbReference type="SAM" id="Phobius"/>
    </source>
</evidence>
<dbReference type="Pfam" id="PF00512">
    <property type="entry name" value="HisKA"/>
    <property type="match status" value="1"/>
</dbReference>
<dbReference type="InterPro" id="IPR003660">
    <property type="entry name" value="HAMP_dom"/>
</dbReference>
<evidence type="ECO:0000259" key="12">
    <source>
        <dbReference type="PROSITE" id="PS50109"/>
    </source>
</evidence>
<dbReference type="InterPro" id="IPR004358">
    <property type="entry name" value="Sig_transdc_His_kin-like_C"/>
</dbReference>
<dbReference type="Gene3D" id="1.10.287.130">
    <property type="match status" value="1"/>
</dbReference>
<dbReference type="SUPFAM" id="SSF158472">
    <property type="entry name" value="HAMP domain-like"/>
    <property type="match status" value="1"/>
</dbReference>
<evidence type="ECO:0000256" key="2">
    <source>
        <dbReference type="ARBA" id="ARBA00004236"/>
    </source>
</evidence>
<dbReference type="GO" id="GO:0000155">
    <property type="term" value="F:phosphorelay sensor kinase activity"/>
    <property type="evidence" value="ECO:0007669"/>
    <property type="project" value="InterPro"/>
</dbReference>
<dbReference type="EC" id="2.7.13.3" evidence="3"/>
<accession>A0A4U3MA87</accession>
<dbReference type="CDD" id="cd06225">
    <property type="entry name" value="HAMP"/>
    <property type="match status" value="1"/>
</dbReference>
<keyword evidence="7 14" id="KW-0418">Kinase</keyword>
<dbReference type="SUPFAM" id="SSF47384">
    <property type="entry name" value="Homodimeric domain of signal transducing histidine kinase"/>
    <property type="match status" value="1"/>
</dbReference>
<dbReference type="CDD" id="cd00082">
    <property type="entry name" value="HisKA"/>
    <property type="match status" value="1"/>
</dbReference>
<evidence type="ECO:0000256" key="3">
    <source>
        <dbReference type="ARBA" id="ARBA00012438"/>
    </source>
</evidence>
<evidence type="ECO:0000256" key="4">
    <source>
        <dbReference type="ARBA" id="ARBA00022553"/>
    </source>
</evidence>
<proteinExistence type="predicted"/>
<evidence type="ECO:0000313" key="14">
    <source>
        <dbReference type="EMBL" id="TKK85955.1"/>
    </source>
</evidence>
<keyword evidence="15" id="KW-1185">Reference proteome</keyword>
<dbReference type="PANTHER" id="PTHR45436">
    <property type="entry name" value="SENSOR HISTIDINE KINASE YKOH"/>
    <property type="match status" value="1"/>
</dbReference>
<evidence type="ECO:0000256" key="5">
    <source>
        <dbReference type="ARBA" id="ARBA00022679"/>
    </source>
</evidence>
<sequence length="443" mass="45715">MSGWSVRLRATVTVTVIVAAALGIAAAVLIGVLRTALVTGTADEAGRRADQVATLVAAPAVPVLDAQLAQPLGPLVISGAAAPDAGGVVVTGPRQPVASAKALPAAGAIAITDPNVIFGHTDPGLPVGSVAAGDGYVTATRALDATTTVSVRASLAPTQAALQTLTWVLVVGIPLLLAMVAALTWFSVGRALAPVSAIRAKLADITARDLHQRVPEPHARDEIAALAKTVNGTLDRLETAVGLHKRFVADAAHELRSPIATLRTRLEIGERDAPALAKESLTDVTRLQSLAADLLVLARLDAGEPLRLQEVDLGQLATEEALRGPVPIDLDIAPGVVVQGSPAQLTRVITNLIANAVRHRSSSVSVRVAPGPVLEVLDDGPGIPEEHRETVFHRFTRLDEARDRDAGGAGLGLAIAREIVVAHGGTLTIEDSPRGALFRLTLP</sequence>
<evidence type="ECO:0000313" key="15">
    <source>
        <dbReference type="Proteomes" id="UP000308705"/>
    </source>
</evidence>
<dbReference type="PROSITE" id="PS50885">
    <property type="entry name" value="HAMP"/>
    <property type="match status" value="1"/>
</dbReference>
<keyword evidence="5" id="KW-0808">Transferase</keyword>
<name>A0A4U3MA87_9ACTN</name>
<comment type="caution">
    <text evidence="14">The sequence shown here is derived from an EMBL/GenBank/DDBJ whole genome shotgun (WGS) entry which is preliminary data.</text>
</comment>
<evidence type="ECO:0000256" key="10">
    <source>
        <dbReference type="ARBA" id="ARBA00023136"/>
    </source>
</evidence>
<keyword evidence="9" id="KW-0902">Two-component regulatory system</keyword>
<dbReference type="SUPFAM" id="SSF55874">
    <property type="entry name" value="ATPase domain of HSP90 chaperone/DNA topoisomerase II/histidine kinase"/>
    <property type="match status" value="1"/>
</dbReference>
<protein>
    <recommendedName>
        <fullName evidence="3">histidine kinase</fullName>
        <ecNumber evidence="3">2.7.13.3</ecNumber>
    </recommendedName>
</protein>
<gene>
    <name evidence="14" type="ORF">FDA94_23960</name>
</gene>
<evidence type="ECO:0000256" key="9">
    <source>
        <dbReference type="ARBA" id="ARBA00023012"/>
    </source>
</evidence>
<keyword evidence="8 11" id="KW-1133">Transmembrane helix</keyword>
<evidence type="ECO:0000256" key="1">
    <source>
        <dbReference type="ARBA" id="ARBA00000085"/>
    </source>
</evidence>
<dbReference type="EMBL" id="SZQA01000024">
    <property type="protein sequence ID" value="TKK85955.1"/>
    <property type="molecule type" value="Genomic_DNA"/>
</dbReference>
<dbReference type="Gene3D" id="3.30.565.10">
    <property type="entry name" value="Histidine kinase-like ATPase, C-terminal domain"/>
    <property type="match status" value="1"/>
</dbReference>
<comment type="catalytic activity">
    <reaction evidence="1">
        <text>ATP + protein L-histidine = ADP + protein N-phospho-L-histidine.</text>
        <dbReference type="EC" id="2.7.13.3"/>
    </reaction>
</comment>
<dbReference type="PROSITE" id="PS50109">
    <property type="entry name" value="HIS_KIN"/>
    <property type="match status" value="1"/>
</dbReference>
<dbReference type="OrthoDB" id="9786919at2"/>
<dbReference type="PRINTS" id="PR00344">
    <property type="entry name" value="BCTRLSENSOR"/>
</dbReference>
<dbReference type="GO" id="GO:0005886">
    <property type="term" value="C:plasma membrane"/>
    <property type="evidence" value="ECO:0007669"/>
    <property type="project" value="UniProtKB-SubCell"/>
</dbReference>
<keyword evidence="4" id="KW-0597">Phosphoprotein</keyword>
<feature type="domain" description="Histidine kinase" evidence="12">
    <location>
        <begin position="250"/>
        <end position="443"/>
    </location>
</feature>
<dbReference type="Proteomes" id="UP000308705">
    <property type="component" value="Unassembled WGS sequence"/>
</dbReference>
<dbReference type="InterPro" id="IPR003661">
    <property type="entry name" value="HisK_dim/P_dom"/>
</dbReference>
<organism evidence="14 15">
    <name type="scientific">Herbidospora galbida</name>
    <dbReference type="NCBI Taxonomy" id="2575442"/>
    <lineage>
        <taxon>Bacteria</taxon>
        <taxon>Bacillati</taxon>
        <taxon>Actinomycetota</taxon>
        <taxon>Actinomycetes</taxon>
        <taxon>Streptosporangiales</taxon>
        <taxon>Streptosporangiaceae</taxon>
        <taxon>Herbidospora</taxon>
    </lineage>
</organism>
<dbReference type="Gene3D" id="6.10.340.10">
    <property type="match status" value="1"/>
</dbReference>
<dbReference type="Pfam" id="PF00672">
    <property type="entry name" value="HAMP"/>
    <property type="match status" value="1"/>
</dbReference>
<reference evidence="14 15" key="1">
    <citation type="submission" date="2019-04" db="EMBL/GenBank/DDBJ databases">
        <title>Herbidospora sp. NEAU-GS14.nov., a novel actinomycete isolated from soil.</title>
        <authorList>
            <person name="Han L."/>
        </authorList>
    </citation>
    <scope>NUCLEOTIDE SEQUENCE [LARGE SCALE GENOMIC DNA]</scope>
    <source>
        <strain evidence="14 15">NEAU-GS14</strain>
    </source>
</reference>
<dbReference type="InterPro" id="IPR036097">
    <property type="entry name" value="HisK_dim/P_sf"/>
</dbReference>
<keyword evidence="10 11" id="KW-0472">Membrane</keyword>
<dbReference type="SMART" id="SM00304">
    <property type="entry name" value="HAMP"/>
    <property type="match status" value="1"/>
</dbReference>
<feature type="domain" description="HAMP" evidence="13">
    <location>
        <begin position="189"/>
        <end position="242"/>
    </location>
</feature>
<dbReference type="PANTHER" id="PTHR45436:SF5">
    <property type="entry name" value="SENSOR HISTIDINE KINASE TRCS"/>
    <property type="match status" value="1"/>
</dbReference>
<dbReference type="Pfam" id="PF02518">
    <property type="entry name" value="HATPase_c"/>
    <property type="match status" value="1"/>
</dbReference>
<dbReference type="RefSeq" id="WP_137249319.1">
    <property type="nucleotide sequence ID" value="NZ_SZQA01000024.1"/>
</dbReference>
<dbReference type="InterPro" id="IPR003594">
    <property type="entry name" value="HATPase_dom"/>
</dbReference>
<evidence type="ECO:0000259" key="13">
    <source>
        <dbReference type="PROSITE" id="PS50885"/>
    </source>
</evidence>
<dbReference type="CDD" id="cd00075">
    <property type="entry name" value="HATPase"/>
    <property type="match status" value="1"/>
</dbReference>
<keyword evidence="6 11" id="KW-0812">Transmembrane</keyword>
<evidence type="ECO:0000256" key="7">
    <source>
        <dbReference type="ARBA" id="ARBA00022777"/>
    </source>
</evidence>
<dbReference type="InterPro" id="IPR036890">
    <property type="entry name" value="HATPase_C_sf"/>
</dbReference>
<dbReference type="SMART" id="SM00387">
    <property type="entry name" value="HATPase_c"/>
    <property type="match status" value="1"/>
</dbReference>
<dbReference type="SMART" id="SM00388">
    <property type="entry name" value="HisKA"/>
    <property type="match status" value="1"/>
</dbReference>
<dbReference type="InterPro" id="IPR050428">
    <property type="entry name" value="TCS_sensor_his_kinase"/>
</dbReference>
<evidence type="ECO:0000256" key="6">
    <source>
        <dbReference type="ARBA" id="ARBA00022692"/>
    </source>
</evidence>
<evidence type="ECO:0000256" key="8">
    <source>
        <dbReference type="ARBA" id="ARBA00022989"/>
    </source>
</evidence>
<comment type="subcellular location">
    <subcellularLocation>
        <location evidence="2">Cell membrane</location>
    </subcellularLocation>
</comment>
<dbReference type="AlphaFoldDB" id="A0A4U3MA87"/>
<feature type="transmembrane region" description="Helical" evidence="11">
    <location>
        <begin position="165"/>
        <end position="186"/>
    </location>
</feature>